<dbReference type="AlphaFoldDB" id="A0A1E3PUK8"/>
<protein>
    <submittedName>
        <fullName evidence="1">Uncharacterized protein</fullName>
    </submittedName>
</protein>
<accession>A0A1E3PUK8</accession>
<evidence type="ECO:0000313" key="2">
    <source>
        <dbReference type="Proteomes" id="UP000094385"/>
    </source>
</evidence>
<sequence length="73" mass="8579">MRTLKRRLNIAATNRCQRHLISAFVSKPTEVGCDNEIELALRAAPIDHDRQYIREEWKDRKKCGQRTLANVWS</sequence>
<name>A0A1E3PUK8_LIPST</name>
<proteinExistence type="predicted"/>
<gene>
    <name evidence="1" type="ORF">LIPSTDRAFT_76605</name>
</gene>
<dbReference type="EMBL" id="KV454307">
    <property type="protein sequence ID" value="ODQ68958.1"/>
    <property type="molecule type" value="Genomic_DNA"/>
</dbReference>
<keyword evidence="2" id="KW-1185">Reference proteome</keyword>
<evidence type="ECO:0000313" key="1">
    <source>
        <dbReference type="EMBL" id="ODQ68958.1"/>
    </source>
</evidence>
<dbReference type="Proteomes" id="UP000094385">
    <property type="component" value="Unassembled WGS sequence"/>
</dbReference>
<organism evidence="1 2">
    <name type="scientific">Lipomyces starkeyi NRRL Y-11557</name>
    <dbReference type="NCBI Taxonomy" id="675824"/>
    <lineage>
        <taxon>Eukaryota</taxon>
        <taxon>Fungi</taxon>
        <taxon>Dikarya</taxon>
        <taxon>Ascomycota</taxon>
        <taxon>Saccharomycotina</taxon>
        <taxon>Lipomycetes</taxon>
        <taxon>Lipomycetales</taxon>
        <taxon>Lipomycetaceae</taxon>
        <taxon>Lipomyces</taxon>
    </lineage>
</organism>
<reference evidence="1 2" key="1">
    <citation type="journal article" date="2016" name="Proc. Natl. Acad. Sci. U.S.A.">
        <title>Comparative genomics of biotechnologically important yeasts.</title>
        <authorList>
            <person name="Riley R."/>
            <person name="Haridas S."/>
            <person name="Wolfe K.H."/>
            <person name="Lopes M.R."/>
            <person name="Hittinger C.T."/>
            <person name="Goeker M."/>
            <person name="Salamov A.A."/>
            <person name="Wisecaver J.H."/>
            <person name="Long T.M."/>
            <person name="Calvey C.H."/>
            <person name="Aerts A.L."/>
            <person name="Barry K.W."/>
            <person name="Choi C."/>
            <person name="Clum A."/>
            <person name="Coughlan A.Y."/>
            <person name="Deshpande S."/>
            <person name="Douglass A.P."/>
            <person name="Hanson S.J."/>
            <person name="Klenk H.-P."/>
            <person name="LaButti K.M."/>
            <person name="Lapidus A."/>
            <person name="Lindquist E.A."/>
            <person name="Lipzen A.M."/>
            <person name="Meier-Kolthoff J.P."/>
            <person name="Ohm R.A."/>
            <person name="Otillar R.P."/>
            <person name="Pangilinan J.L."/>
            <person name="Peng Y."/>
            <person name="Rokas A."/>
            <person name="Rosa C.A."/>
            <person name="Scheuner C."/>
            <person name="Sibirny A.A."/>
            <person name="Slot J.C."/>
            <person name="Stielow J.B."/>
            <person name="Sun H."/>
            <person name="Kurtzman C.P."/>
            <person name="Blackwell M."/>
            <person name="Grigoriev I.V."/>
            <person name="Jeffries T.W."/>
        </authorList>
    </citation>
    <scope>NUCLEOTIDE SEQUENCE [LARGE SCALE GENOMIC DNA]</scope>
    <source>
        <strain evidence="1 2">NRRL Y-11557</strain>
    </source>
</reference>